<evidence type="ECO:0000256" key="1">
    <source>
        <dbReference type="ARBA" id="ARBA00011903"/>
    </source>
</evidence>
<dbReference type="InterPro" id="IPR001245">
    <property type="entry name" value="Ser-Thr/Tyr_kinase_cat_dom"/>
</dbReference>
<keyword evidence="4 10" id="KW-0547">Nucleotide-binding</keyword>
<comment type="catalytic activity">
    <reaction evidence="8">
        <text>L-threonyl-[protein] + ATP = O-phospho-L-threonyl-[protein] + ADP + H(+)</text>
        <dbReference type="Rhea" id="RHEA:46608"/>
        <dbReference type="Rhea" id="RHEA-COMP:11060"/>
        <dbReference type="Rhea" id="RHEA-COMP:11605"/>
        <dbReference type="ChEBI" id="CHEBI:15378"/>
        <dbReference type="ChEBI" id="CHEBI:30013"/>
        <dbReference type="ChEBI" id="CHEBI:30616"/>
        <dbReference type="ChEBI" id="CHEBI:61977"/>
        <dbReference type="ChEBI" id="CHEBI:456216"/>
        <dbReference type="EC" id="2.7.11.1"/>
    </reaction>
</comment>
<sequence>MEGSFEDQILLEFLEEAELQQYHKLFRESLKVSKLSQLKYVFSEDLAQIGLSKPEQRRFKKIYSKYFPNQYISRIKNLFLPNRRHELHNHGPSSLPTDLHLLSESTVHVPSKHIIPKDDITINKELGMGQFGVVQQGTWTTGNQRIQVAIKCLGHERMTSDSTEFLKEAAVMHGIEHPFIVRLYGVVLDVESLMLVTELAPLRSLLECLREVSLRPHFPVPTLCEFAEQICSGMTYLEQKRLIHRDLAARNILVFNKDRVKISDFGLSRALGVGKDYYQTNYNVNLKLPVAWCAPECILYLRFTTSSDVWAYGVCLWEMFTYGFQPWVALTGQQILEAIDSPNCQRLERPELCPEQYYIVMLHCWEHDPSHRPKFSQLLVKLQSIRPEQVQATQNFHKPDENRLRISYLEYKTGQTITVLGKNHNNTSLWYGVLAGGACGLFDPACTKPVVPKGAAKPPRQVVPPYQPCKELDQQPLINPHSPSFLTGAVSMPPYPLLDAEATADVSATASTSAAEMCSKSSRKNGKENIVSSGKGILNKVKAGIFKSHDSASHNIEPEHEYSEIGETDNKGGTEFSQILLQEMESIIKKTNTMSRYYHYSDSNNWEAPDFFDDFGRGKAHTMSASEKKRGFHSGTMKPMSAHDTKTLDTAVALANKITTRSMNDLEPGKWGTEEDNNILKELTKKDKEAPKEEQDDKPCRNFSEQARSVPDIQETITEESKAAYTTFIEQPSLVSSLIPQLAASQPLTGGSSEDLGRDGRRSLRCNISHPPHRYPEKPIATVEPRSSTSNDNELALPPRTSKPKLVDKPRHVRKHPLLTQPSRPDAKKPIPKNNNIYQNCHMQAREKAQYQNLGDEGVDVFDGVVKDTNPFKSHVNPFESFMPDPQPSTSGTAFYEEGSLVK</sequence>
<organism evidence="14 15">
    <name type="scientific">Plutella xylostella</name>
    <name type="common">Diamondback moth</name>
    <name type="synonym">Plutella maculipennis</name>
    <dbReference type="NCBI Taxonomy" id="51655"/>
    <lineage>
        <taxon>Eukaryota</taxon>
        <taxon>Metazoa</taxon>
        <taxon>Ecdysozoa</taxon>
        <taxon>Arthropoda</taxon>
        <taxon>Hexapoda</taxon>
        <taxon>Insecta</taxon>
        <taxon>Pterygota</taxon>
        <taxon>Neoptera</taxon>
        <taxon>Endopterygota</taxon>
        <taxon>Lepidoptera</taxon>
        <taxon>Glossata</taxon>
        <taxon>Ditrysia</taxon>
        <taxon>Yponomeutoidea</taxon>
        <taxon>Plutellidae</taxon>
        <taxon>Plutella</taxon>
    </lineage>
</organism>
<dbReference type="Proteomes" id="UP000823941">
    <property type="component" value="Chromosome 1"/>
</dbReference>
<dbReference type="PRINTS" id="PR00109">
    <property type="entry name" value="TYRKINASE"/>
</dbReference>
<dbReference type="Pfam" id="PF07714">
    <property type="entry name" value="PK_Tyr_Ser-Thr"/>
    <property type="match status" value="1"/>
</dbReference>
<evidence type="ECO:0000259" key="13">
    <source>
        <dbReference type="PROSITE" id="PS50011"/>
    </source>
</evidence>
<evidence type="ECO:0000256" key="11">
    <source>
        <dbReference type="SAM" id="MobiDB-lite"/>
    </source>
</evidence>
<keyword evidence="15" id="KW-1185">Reference proteome</keyword>
<reference evidence="14 15" key="1">
    <citation type="submission" date="2021-06" db="EMBL/GenBank/DDBJ databases">
        <title>A haploid diamondback moth (Plutella xylostella L.) genome assembly resolves 31 chromosomes and identifies a diamide resistance mutation.</title>
        <authorList>
            <person name="Ward C.M."/>
            <person name="Perry K.D."/>
            <person name="Baker G."/>
            <person name="Powis K."/>
            <person name="Heckel D.G."/>
            <person name="Baxter S.W."/>
        </authorList>
    </citation>
    <scope>NUCLEOTIDE SEQUENCE [LARGE SCALE GENOMIC DNA]</scope>
    <source>
        <strain evidence="14 15">LV</strain>
        <tissue evidence="14">Single pupa</tissue>
    </source>
</reference>
<dbReference type="InterPro" id="IPR017441">
    <property type="entry name" value="Protein_kinase_ATP_BS"/>
</dbReference>
<dbReference type="InterPro" id="IPR001452">
    <property type="entry name" value="SH3_domain"/>
</dbReference>
<feature type="compositionally biased region" description="Basic and acidic residues" evidence="11">
    <location>
        <begin position="682"/>
        <end position="700"/>
    </location>
</feature>
<dbReference type="PROSITE" id="PS00107">
    <property type="entry name" value="PROTEIN_KINASE_ATP"/>
    <property type="match status" value="1"/>
</dbReference>
<evidence type="ECO:0000313" key="15">
    <source>
        <dbReference type="Proteomes" id="UP000823941"/>
    </source>
</evidence>
<comment type="caution">
    <text evidence="14">The sequence shown here is derived from an EMBL/GenBank/DDBJ whole genome shotgun (WGS) entry which is preliminary data.</text>
</comment>
<evidence type="ECO:0000256" key="3">
    <source>
        <dbReference type="ARBA" id="ARBA00022679"/>
    </source>
</evidence>
<keyword evidence="7" id="KW-0829">Tyrosine-protein kinase</keyword>
<keyword evidence="3" id="KW-0808">Transferase</keyword>
<evidence type="ECO:0000313" key="14">
    <source>
        <dbReference type="EMBL" id="KAG7313556.1"/>
    </source>
</evidence>
<keyword evidence="5" id="KW-0418">Kinase</keyword>
<evidence type="ECO:0000256" key="9">
    <source>
        <dbReference type="PROSITE-ProRule" id="PRU00192"/>
    </source>
</evidence>
<feature type="domain" description="SH3" evidence="12">
    <location>
        <begin position="385"/>
        <end position="452"/>
    </location>
</feature>
<dbReference type="EC" id="2.7.10.2" evidence="1"/>
<gene>
    <name evidence="14" type="ORF">JYU34_000705</name>
</gene>
<protein>
    <recommendedName>
        <fullName evidence="1">non-specific protein-tyrosine kinase</fullName>
        <ecNumber evidence="1">2.7.10.2</ecNumber>
    </recommendedName>
</protein>
<dbReference type="SUPFAM" id="SSF56112">
    <property type="entry name" value="Protein kinase-like (PK-like)"/>
    <property type="match status" value="1"/>
</dbReference>
<dbReference type="PANTHER" id="PTHR24418">
    <property type="entry name" value="TYROSINE-PROTEIN KINASE"/>
    <property type="match status" value="1"/>
</dbReference>
<feature type="domain" description="Protein kinase" evidence="13">
    <location>
        <begin position="120"/>
        <end position="385"/>
    </location>
</feature>
<evidence type="ECO:0000256" key="8">
    <source>
        <dbReference type="ARBA" id="ARBA00047899"/>
    </source>
</evidence>
<dbReference type="InterPro" id="IPR036028">
    <property type="entry name" value="SH3-like_dom_sf"/>
</dbReference>
<dbReference type="InterPro" id="IPR020635">
    <property type="entry name" value="Tyr_kinase_cat_dom"/>
</dbReference>
<dbReference type="InterPro" id="IPR011009">
    <property type="entry name" value="Kinase-like_dom_sf"/>
</dbReference>
<feature type="binding site" evidence="10">
    <location>
        <position position="151"/>
    </location>
    <ligand>
        <name>ATP</name>
        <dbReference type="ChEBI" id="CHEBI:30616"/>
    </ligand>
</feature>
<proteinExistence type="predicted"/>
<evidence type="ECO:0000256" key="2">
    <source>
        <dbReference type="ARBA" id="ARBA00022443"/>
    </source>
</evidence>
<accession>A0ABQ7R8C3</accession>
<feature type="non-terminal residue" evidence="14">
    <location>
        <position position="903"/>
    </location>
</feature>
<keyword evidence="2 9" id="KW-0728">SH3 domain</keyword>
<evidence type="ECO:0000256" key="7">
    <source>
        <dbReference type="ARBA" id="ARBA00023137"/>
    </source>
</evidence>
<evidence type="ECO:0000256" key="10">
    <source>
        <dbReference type="PROSITE-ProRule" id="PRU10141"/>
    </source>
</evidence>
<feature type="region of interest" description="Disordered" evidence="11">
    <location>
        <begin position="745"/>
        <end position="832"/>
    </location>
</feature>
<dbReference type="InterPro" id="IPR055175">
    <property type="entry name" value="ACK/TNK-like_SAM"/>
</dbReference>
<dbReference type="Gene3D" id="3.30.200.20">
    <property type="entry name" value="Phosphorylase Kinase, domain 1"/>
    <property type="match status" value="1"/>
</dbReference>
<dbReference type="PROSITE" id="PS00109">
    <property type="entry name" value="PROTEIN_KINASE_TYR"/>
    <property type="match status" value="1"/>
</dbReference>
<dbReference type="InterPro" id="IPR050198">
    <property type="entry name" value="Non-receptor_tyrosine_kinases"/>
</dbReference>
<dbReference type="PROSITE" id="PS50011">
    <property type="entry name" value="PROTEIN_KINASE_DOM"/>
    <property type="match status" value="1"/>
</dbReference>
<feature type="region of interest" description="Disordered" evidence="11">
    <location>
        <begin position="877"/>
        <end position="903"/>
    </location>
</feature>
<name>A0ABQ7R8C3_PLUXY</name>
<dbReference type="SMART" id="SM00219">
    <property type="entry name" value="TyrKc"/>
    <property type="match status" value="1"/>
</dbReference>
<keyword evidence="6 10" id="KW-0067">ATP-binding</keyword>
<dbReference type="SUPFAM" id="SSF50044">
    <property type="entry name" value="SH3-domain"/>
    <property type="match status" value="1"/>
</dbReference>
<dbReference type="InterPro" id="IPR000719">
    <property type="entry name" value="Prot_kinase_dom"/>
</dbReference>
<dbReference type="PROSITE" id="PS50002">
    <property type="entry name" value="SH3"/>
    <property type="match status" value="1"/>
</dbReference>
<evidence type="ECO:0000259" key="12">
    <source>
        <dbReference type="PROSITE" id="PS50002"/>
    </source>
</evidence>
<dbReference type="EMBL" id="JAHIBW010000001">
    <property type="protein sequence ID" value="KAG7313556.1"/>
    <property type="molecule type" value="Genomic_DNA"/>
</dbReference>
<evidence type="ECO:0000256" key="6">
    <source>
        <dbReference type="ARBA" id="ARBA00022840"/>
    </source>
</evidence>
<evidence type="ECO:0000256" key="4">
    <source>
        <dbReference type="ARBA" id="ARBA00022741"/>
    </source>
</evidence>
<dbReference type="Gene3D" id="1.10.510.10">
    <property type="entry name" value="Transferase(Phosphotransferase) domain 1"/>
    <property type="match status" value="1"/>
</dbReference>
<dbReference type="Pfam" id="PF22931">
    <property type="entry name" value="SAM_TNK"/>
    <property type="match status" value="1"/>
</dbReference>
<feature type="region of interest" description="Disordered" evidence="11">
    <location>
        <begin position="682"/>
        <end position="713"/>
    </location>
</feature>
<dbReference type="InterPro" id="IPR008266">
    <property type="entry name" value="Tyr_kinase_AS"/>
</dbReference>
<evidence type="ECO:0000256" key="5">
    <source>
        <dbReference type="ARBA" id="ARBA00022777"/>
    </source>
</evidence>